<comment type="caution">
    <text evidence="1">The sequence shown here is derived from an EMBL/GenBank/DDBJ whole genome shotgun (WGS) entry which is preliminary data.</text>
</comment>
<reference evidence="2" key="1">
    <citation type="submission" date="2018-07" db="EMBL/GenBank/DDBJ databases">
        <authorList>
            <person name="Safronova V.I."/>
            <person name="Chirak E.R."/>
            <person name="Sazanova A.L."/>
        </authorList>
    </citation>
    <scope>NUCLEOTIDE SEQUENCE [LARGE SCALE GENOMIC DNA]</scope>
    <source>
        <strain evidence="2">RCAM04685</strain>
    </source>
</reference>
<proteinExistence type="predicted"/>
<keyword evidence="2" id="KW-1185">Reference proteome</keyword>
<dbReference type="OrthoDB" id="7926124at2"/>
<name>A0A370LAG6_9HYPH</name>
<dbReference type="AlphaFoldDB" id="A0A370LAG6"/>
<evidence type="ECO:0000313" key="2">
    <source>
        <dbReference type="Proteomes" id="UP000255207"/>
    </source>
</evidence>
<dbReference type="RefSeq" id="WP_114828422.1">
    <property type="nucleotide sequence ID" value="NZ_QQTO01000037.1"/>
</dbReference>
<protein>
    <submittedName>
        <fullName evidence="1">Uncharacterized protein</fullName>
    </submittedName>
</protein>
<organism evidence="1 2">
    <name type="scientific">Bosea caraganae</name>
    <dbReference type="NCBI Taxonomy" id="2763117"/>
    <lineage>
        <taxon>Bacteria</taxon>
        <taxon>Pseudomonadati</taxon>
        <taxon>Pseudomonadota</taxon>
        <taxon>Alphaproteobacteria</taxon>
        <taxon>Hyphomicrobiales</taxon>
        <taxon>Boseaceae</taxon>
        <taxon>Bosea</taxon>
    </lineage>
</organism>
<gene>
    <name evidence="1" type="ORF">DWE98_06880</name>
</gene>
<dbReference type="Gene3D" id="3.40.1000.10">
    <property type="entry name" value="Mog1/PsbP, alpha/beta/alpha sandwich"/>
    <property type="match status" value="1"/>
</dbReference>
<dbReference type="EMBL" id="QQTP01000002">
    <property type="protein sequence ID" value="RDJ28297.1"/>
    <property type="molecule type" value="Genomic_DNA"/>
</dbReference>
<accession>A0A370LAG6</accession>
<sequence>MALLSFPLAAAFAQSGKLTIAGTTVSLVPIKDFAPATGFAGLSNPATQASMLVTELPAVAYDQIAPKLATLDGAKLAFAPQRVDVQKLEQAEIAGQKAPLLSGKQMAGGTNFDKWIVLLKGARTVLITVQSPEDAKLDSAAVRAMLASITLGGEPSLADKLKALPFAITPAEPFRIIDTIAGSGVLMTVGPLDADPSGIQPMLIAAYQLSGASLGTDQLEATAETLLKRLPGFSSVTIASRDKVRMGGSDGVLLAGTYSDKGIDKRFEQYLAIGKAGRYLQVIVSADVENFDGLKPAIKAIVDSVAFADNK</sequence>
<dbReference type="Proteomes" id="UP000255207">
    <property type="component" value="Unassembled WGS sequence"/>
</dbReference>
<evidence type="ECO:0000313" key="1">
    <source>
        <dbReference type="EMBL" id="RDJ28297.1"/>
    </source>
</evidence>